<organism evidence="1">
    <name type="scientific">bioreactor metagenome</name>
    <dbReference type="NCBI Taxonomy" id="1076179"/>
    <lineage>
        <taxon>unclassified sequences</taxon>
        <taxon>metagenomes</taxon>
        <taxon>ecological metagenomes</taxon>
    </lineage>
</organism>
<comment type="caution">
    <text evidence="1">The sequence shown here is derived from an EMBL/GenBank/DDBJ whole genome shotgun (WGS) entry which is preliminary data.</text>
</comment>
<gene>
    <name evidence="1" type="ORF">SDC9_116133</name>
</gene>
<name>A0A645BUS7_9ZZZZ</name>
<sequence length="192" mass="22245">MLHKLCLILLSFMVIVIGGCGDNSFKTQPEYKKMETAIQQQQYEKAKEYLNTAFEKQKQQNKPSREDDLEKAVIGNYIFALECQKQGSIYQAYKSLNRIPKDYKGAYASEVKSLLYVAEKDYNREAQKTLDIRNKKFLNIGDAEGKIYTIYGEPENINTITKPQGEMRQFVYKNGLYVYVLNGWVYSIQSPN</sequence>
<reference evidence="1" key="1">
    <citation type="submission" date="2019-08" db="EMBL/GenBank/DDBJ databases">
        <authorList>
            <person name="Kucharzyk K."/>
            <person name="Murdoch R.W."/>
            <person name="Higgins S."/>
            <person name="Loffler F."/>
        </authorList>
    </citation>
    <scope>NUCLEOTIDE SEQUENCE</scope>
</reference>
<dbReference type="PROSITE" id="PS51257">
    <property type="entry name" value="PROKAR_LIPOPROTEIN"/>
    <property type="match status" value="1"/>
</dbReference>
<proteinExistence type="predicted"/>
<accession>A0A645BUS7</accession>
<protein>
    <submittedName>
        <fullName evidence="1">Uncharacterized protein</fullName>
    </submittedName>
</protein>
<dbReference type="AlphaFoldDB" id="A0A645BUS7"/>
<evidence type="ECO:0000313" key="1">
    <source>
        <dbReference type="EMBL" id="MPM69189.1"/>
    </source>
</evidence>
<dbReference type="EMBL" id="VSSQ01022701">
    <property type="protein sequence ID" value="MPM69189.1"/>
    <property type="molecule type" value="Genomic_DNA"/>
</dbReference>